<dbReference type="EMBL" id="KX384885">
    <property type="protein sequence ID" value="AOR81597.1"/>
    <property type="molecule type" value="Genomic_DNA"/>
</dbReference>
<evidence type="ECO:0000256" key="3">
    <source>
        <dbReference type="ARBA" id="ARBA00013190"/>
    </source>
</evidence>
<dbReference type="CDD" id="cd08297">
    <property type="entry name" value="CAD3"/>
    <property type="match status" value="1"/>
</dbReference>
<dbReference type="InterPro" id="IPR036291">
    <property type="entry name" value="NAD(P)-bd_dom_sf"/>
</dbReference>
<keyword evidence="6" id="KW-0560">Oxidoreductase</keyword>
<dbReference type="InterPro" id="IPR013149">
    <property type="entry name" value="ADH-like_C"/>
</dbReference>
<keyword evidence="4" id="KW-0479">Metal-binding</keyword>
<name>A0A1C9UKX6_PHARH</name>
<evidence type="ECO:0000256" key="1">
    <source>
        <dbReference type="ARBA" id="ARBA00001947"/>
    </source>
</evidence>
<protein>
    <recommendedName>
        <fullName evidence="3">alcohol dehydrogenase</fullName>
        <ecNumber evidence="3">1.1.1.1</ecNumber>
    </recommendedName>
</protein>
<evidence type="ECO:0000256" key="2">
    <source>
        <dbReference type="ARBA" id="ARBA00008072"/>
    </source>
</evidence>
<feature type="domain" description="Enoyl reductase (ER)" evidence="8">
    <location>
        <begin position="86"/>
        <end position="412"/>
    </location>
</feature>
<dbReference type="FunFam" id="3.40.50.720:FF:000039">
    <property type="entry name" value="Alcohol dehydrogenase AdhP"/>
    <property type="match status" value="1"/>
</dbReference>
<dbReference type="SUPFAM" id="SSF51735">
    <property type="entry name" value="NAD(P)-binding Rossmann-fold domains"/>
    <property type="match status" value="1"/>
</dbReference>
<comment type="similarity">
    <text evidence="2">Belongs to the zinc-containing alcohol dehydrogenase family.</text>
</comment>
<dbReference type="AlphaFoldDB" id="A0A1C9UKX6"/>
<evidence type="ECO:0000259" key="8">
    <source>
        <dbReference type="SMART" id="SM00829"/>
    </source>
</evidence>
<keyword evidence="7" id="KW-0520">NAD</keyword>
<dbReference type="EC" id="1.1.1.1" evidence="3"/>
<dbReference type="Pfam" id="PF08240">
    <property type="entry name" value="ADH_N"/>
    <property type="match status" value="1"/>
</dbReference>
<dbReference type="InterPro" id="IPR013154">
    <property type="entry name" value="ADH-like_N"/>
</dbReference>
<evidence type="ECO:0000256" key="4">
    <source>
        <dbReference type="ARBA" id="ARBA00022723"/>
    </source>
</evidence>
<gene>
    <name evidence="9" type="primary">ADH</name>
</gene>
<proteinExistence type="inferred from homology"/>
<dbReference type="SUPFAM" id="SSF50129">
    <property type="entry name" value="GroES-like"/>
    <property type="match status" value="1"/>
</dbReference>
<dbReference type="SMR" id="A0A1C9UKX6"/>
<evidence type="ECO:0000256" key="6">
    <source>
        <dbReference type="ARBA" id="ARBA00023002"/>
    </source>
</evidence>
<organism evidence="9">
    <name type="scientific">Phaffia rhodozyma</name>
    <name type="common">Yeast</name>
    <name type="synonym">Xanthophyllomyces dendrorhous</name>
    <dbReference type="NCBI Taxonomy" id="264483"/>
    <lineage>
        <taxon>Eukaryota</taxon>
        <taxon>Fungi</taxon>
        <taxon>Dikarya</taxon>
        <taxon>Basidiomycota</taxon>
        <taxon>Agaricomycotina</taxon>
        <taxon>Tremellomycetes</taxon>
        <taxon>Cystofilobasidiales</taxon>
        <taxon>Mrakiaceae</taxon>
        <taxon>Phaffia</taxon>
    </lineage>
</organism>
<dbReference type="Pfam" id="PF00107">
    <property type="entry name" value="ADH_zinc_N"/>
    <property type="match status" value="1"/>
</dbReference>
<dbReference type="GO" id="GO:0004022">
    <property type="term" value="F:alcohol dehydrogenase (NAD+) activity"/>
    <property type="evidence" value="ECO:0007669"/>
    <property type="project" value="UniProtKB-EC"/>
</dbReference>
<evidence type="ECO:0000256" key="7">
    <source>
        <dbReference type="ARBA" id="ARBA00023027"/>
    </source>
</evidence>
<keyword evidence="5" id="KW-0862">Zinc</keyword>
<evidence type="ECO:0000313" key="9">
    <source>
        <dbReference type="EMBL" id="AOR81597.1"/>
    </source>
</evidence>
<dbReference type="PANTHER" id="PTHR42940">
    <property type="entry name" value="ALCOHOL DEHYDROGENASE 1-RELATED"/>
    <property type="match status" value="1"/>
</dbReference>
<dbReference type="GO" id="GO:0046872">
    <property type="term" value="F:metal ion binding"/>
    <property type="evidence" value="ECO:0007669"/>
    <property type="project" value="UniProtKB-KW"/>
</dbReference>
<reference evidence="9" key="1">
    <citation type="journal article" date="2016" name="PLoS ONE">
        <title>The Involvement of Mig1 from Xanthophyllomyces dendrorhous in Catabolic Repression: An Active Mechanism Contributing to the Regulation of Carotenoid Production.</title>
        <authorList>
            <person name="Alcaino J."/>
            <person name="Bravo N."/>
            <person name="Cordova P."/>
            <person name="Marcoleta A.E."/>
            <person name="Contreras G."/>
            <person name="Barahona S."/>
            <person name="Sepulveda D."/>
            <person name="Fernandez-Lobato M."/>
            <person name="Baeza M."/>
            <person name="Cifuentes V."/>
        </authorList>
    </citation>
    <scope>NUCLEOTIDE SEQUENCE</scope>
    <source>
        <strain evidence="9">UCD 67-385</strain>
    </source>
</reference>
<dbReference type="InterPro" id="IPR011032">
    <property type="entry name" value="GroES-like_sf"/>
</dbReference>
<comment type="cofactor">
    <cofactor evidence="1">
        <name>Zn(2+)</name>
        <dbReference type="ChEBI" id="CHEBI:29105"/>
    </cofactor>
</comment>
<dbReference type="Gene3D" id="3.90.180.10">
    <property type="entry name" value="Medium-chain alcohol dehydrogenases, catalytic domain"/>
    <property type="match status" value="1"/>
</dbReference>
<sequence length="415" mass="44815">MNHIKQVVSRSRSHSPFFPSPYKHPILSSLSINPSLLSQRSYSTNQPTTHHLNPTMSTVTSQSSYEIPLTQKAWVFEENNGPLQLRTDWPVTQPKDLQPGQVLVRIAYSGVCHTDLHVWKGDWPSANKLPLVGGHEGAGYVAAIADNTQTDLKIGDPVGIKWLANSCLSCEECRKGYESVCKRAAVHGFTVDGSFQQWAVSYAAHVTPIPRNLPLELAAPICCAGVTVYKALKMIEGSPGENVVIPGAGGGLGHLAVQFAHAMGYKVIGIDSGEEKRKLVKSFGAEVFVDYMKEDVVKSIVDTTNGGAHASVCVASGAAAYNQALEYLRPRGVLVAVGLPKDACVQANIFNSVVNEHRIIGSYVGNRQDSVEALDMAARGAVKTHFVVEPIDRLAETFDKMSNLTLAARVVLDMA</sequence>
<dbReference type="PANTHER" id="PTHR42940:SF3">
    <property type="entry name" value="ALCOHOL DEHYDROGENASE 1-RELATED"/>
    <property type="match status" value="1"/>
</dbReference>
<dbReference type="SMART" id="SM00829">
    <property type="entry name" value="PKS_ER"/>
    <property type="match status" value="1"/>
</dbReference>
<accession>A0A1C9UKX6</accession>
<dbReference type="Gene3D" id="3.40.50.720">
    <property type="entry name" value="NAD(P)-binding Rossmann-like Domain"/>
    <property type="match status" value="1"/>
</dbReference>
<dbReference type="InterPro" id="IPR020843">
    <property type="entry name" value="ER"/>
</dbReference>
<evidence type="ECO:0000256" key="5">
    <source>
        <dbReference type="ARBA" id="ARBA00022833"/>
    </source>
</evidence>
<dbReference type="GO" id="GO:0005737">
    <property type="term" value="C:cytoplasm"/>
    <property type="evidence" value="ECO:0007669"/>
    <property type="project" value="TreeGrafter"/>
</dbReference>